<dbReference type="PANTHER" id="PTHR11076:SF35">
    <property type="entry name" value="DNA REPAIR PROTEIN HOMOLOG YOBH"/>
    <property type="match status" value="1"/>
</dbReference>
<dbReference type="Proteomes" id="UP000196053">
    <property type="component" value="Chromosome I"/>
</dbReference>
<evidence type="ECO:0000256" key="2">
    <source>
        <dbReference type="ARBA" id="ARBA00022457"/>
    </source>
</evidence>
<dbReference type="KEGG" id="hsd:SD1D_0144"/>
<organism evidence="7 8">
    <name type="scientific">Herbinix luporum</name>
    <dbReference type="NCBI Taxonomy" id="1679721"/>
    <lineage>
        <taxon>Bacteria</taxon>
        <taxon>Bacillati</taxon>
        <taxon>Bacillota</taxon>
        <taxon>Clostridia</taxon>
        <taxon>Lachnospirales</taxon>
        <taxon>Lachnospiraceae</taxon>
        <taxon>Herbinix</taxon>
    </lineage>
</organism>
<gene>
    <name evidence="7" type="ORF">SD1D_0144</name>
</gene>
<evidence type="ECO:0000256" key="1">
    <source>
        <dbReference type="ARBA" id="ARBA00010945"/>
    </source>
</evidence>
<keyword evidence="8" id="KW-1185">Reference proteome</keyword>
<dbReference type="Gene3D" id="1.10.150.20">
    <property type="entry name" value="5' to 3' exonuclease, C-terminal subdomain"/>
    <property type="match status" value="1"/>
</dbReference>
<evidence type="ECO:0000313" key="8">
    <source>
        <dbReference type="Proteomes" id="UP000196053"/>
    </source>
</evidence>
<dbReference type="GO" id="GO:0005829">
    <property type="term" value="C:cytosol"/>
    <property type="evidence" value="ECO:0007669"/>
    <property type="project" value="TreeGrafter"/>
</dbReference>
<dbReference type="GO" id="GO:0042276">
    <property type="term" value="P:error-prone translesion synthesis"/>
    <property type="evidence" value="ECO:0007669"/>
    <property type="project" value="TreeGrafter"/>
</dbReference>
<dbReference type="GO" id="GO:0006281">
    <property type="term" value="P:DNA repair"/>
    <property type="evidence" value="ECO:0007669"/>
    <property type="project" value="InterPro"/>
</dbReference>
<dbReference type="Gene3D" id="3.30.70.270">
    <property type="match status" value="1"/>
</dbReference>
<keyword evidence="4" id="KW-0227">DNA damage</keyword>
<keyword evidence="5" id="KW-0239">DNA-directed DNA polymerase</keyword>
<dbReference type="InterPro" id="IPR043502">
    <property type="entry name" value="DNA/RNA_pol_sf"/>
</dbReference>
<dbReference type="GO" id="GO:0009432">
    <property type="term" value="P:SOS response"/>
    <property type="evidence" value="ECO:0007669"/>
    <property type="project" value="TreeGrafter"/>
</dbReference>
<dbReference type="GO" id="GO:0003887">
    <property type="term" value="F:DNA-directed DNA polymerase activity"/>
    <property type="evidence" value="ECO:0007669"/>
    <property type="project" value="UniProtKB-KW"/>
</dbReference>
<dbReference type="PROSITE" id="PS50173">
    <property type="entry name" value="UMUC"/>
    <property type="match status" value="1"/>
</dbReference>
<evidence type="ECO:0000259" key="6">
    <source>
        <dbReference type="PROSITE" id="PS50173"/>
    </source>
</evidence>
<dbReference type="EMBL" id="LN879430">
    <property type="protein sequence ID" value="CUH91698.1"/>
    <property type="molecule type" value="Genomic_DNA"/>
</dbReference>
<dbReference type="GO" id="GO:0003684">
    <property type="term" value="F:damaged DNA binding"/>
    <property type="evidence" value="ECO:0007669"/>
    <property type="project" value="InterPro"/>
</dbReference>
<dbReference type="InterPro" id="IPR017961">
    <property type="entry name" value="DNA_pol_Y-fam_little_finger"/>
</dbReference>
<evidence type="ECO:0000256" key="5">
    <source>
        <dbReference type="ARBA" id="ARBA00022932"/>
    </source>
</evidence>
<dbReference type="Pfam" id="PF00817">
    <property type="entry name" value="IMS"/>
    <property type="match status" value="1"/>
</dbReference>
<dbReference type="InterPro" id="IPR001126">
    <property type="entry name" value="UmuC"/>
</dbReference>
<protein>
    <recommendedName>
        <fullName evidence="6">UmuC domain-containing protein</fullName>
    </recommendedName>
</protein>
<keyword evidence="2" id="KW-0515">Mutator protein</keyword>
<sequence>MSSKNRTYVAIDLKSFYASVECIERGLDPLTTNLVVADASRTEKTICLAVSPSLKAYGIPGRPRLFEVVQKVRKANAKRLLNAPNRKFTGTSYSAIELKEKPELAIDYIAAVPRMAYYMEYSTRIYNIYLKYIAPEDIHVYSIDEVFLDVTAYLNTYQMSAKELTMKIIQDVRKNTGITATAGIGTNLYLCKIAMDIVAKHIPEDENGVRIAELDERSYRQKLWTHRPLTDFWRIGKGYAKKLEEHGMYTMGDIARCSIGKANDYHNEDLLYKLFGVNAELLIDHAWGFEPCTIEHIKAYKPASNSISSGQVLQSPYDFDKAKLIVREMTDLLVLDLVDKGLVTDQMVLTIGYDIENLTNPERAKLYKGEITIDRYGRRIPKQAHGTVNLDRQTSSTRLIIDAVMDLYDRIVDKNLLVRRITIGANRLVDEKNIEKEESFEQLELFADYCALEKERQQEEELLARERKMQKAILSIKKRYGKNAILKGMNLEEGAMARKRNEQIGGHKA</sequence>
<dbReference type="AlphaFoldDB" id="A0A0K8J321"/>
<dbReference type="InterPro" id="IPR050116">
    <property type="entry name" value="DNA_polymerase-Y"/>
</dbReference>
<dbReference type="Pfam" id="PF11799">
    <property type="entry name" value="IMS_C"/>
    <property type="match status" value="1"/>
</dbReference>
<dbReference type="PANTHER" id="PTHR11076">
    <property type="entry name" value="DNA REPAIR POLYMERASE UMUC / TRANSFERASE FAMILY MEMBER"/>
    <property type="match status" value="1"/>
</dbReference>
<feature type="domain" description="UmuC" evidence="6">
    <location>
        <begin position="8"/>
        <end position="236"/>
    </location>
</feature>
<evidence type="ECO:0000256" key="4">
    <source>
        <dbReference type="ARBA" id="ARBA00022763"/>
    </source>
</evidence>
<accession>A0A0K8J321</accession>
<evidence type="ECO:0000256" key="3">
    <source>
        <dbReference type="ARBA" id="ARBA00022695"/>
    </source>
</evidence>
<proteinExistence type="inferred from homology"/>
<comment type="similarity">
    <text evidence="1">Belongs to the DNA polymerase type-Y family.</text>
</comment>
<keyword evidence="3" id="KW-0548">Nucleotidyltransferase</keyword>
<keyword evidence="5" id="KW-0808">Transferase</keyword>
<dbReference type="InterPro" id="IPR043128">
    <property type="entry name" value="Rev_trsase/Diguanyl_cyclase"/>
</dbReference>
<evidence type="ECO:0000313" key="7">
    <source>
        <dbReference type="EMBL" id="CUH91698.1"/>
    </source>
</evidence>
<dbReference type="RefSeq" id="WP_058257148.1">
    <property type="nucleotide sequence ID" value="NZ_DUPS01000039.1"/>
</dbReference>
<dbReference type="OrthoDB" id="9808813at2"/>
<dbReference type="SUPFAM" id="SSF56672">
    <property type="entry name" value="DNA/RNA polymerases"/>
    <property type="match status" value="1"/>
</dbReference>
<reference evidence="8" key="1">
    <citation type="submission" date="2015-09" db="EMBL/GenBank/DDBJ databases">
        <authorList>
            <person name="Wibberg D."/>
        </authorList>
    </citation>
    <scope>NUCLEOTIDE SEQUENCE [LARGE SCALE GENOMIC DNA]</scope>
    <source>
        <strain evidence="8">SD1D</strain>
    </source>
</reference>
<name>A0A0K8J321_9FIRM</name>